<dbReference type="Gene3D" id="3.40.50.720">
    <property type="entry name" value="NAD(P)-binding Rossmann-like Domain"/>
    <property type="match status" value="1"/>
</dbReference>
<dbReference type="InterPro" id="IPR001509">
    <property type="entry name" value="Epimerase_deHydtase"/>
</dbReference>
<dbReference type="AlphaFoldDB" id="A0A7W7WF34"/>
<sequence>MARHIVIGKGPVGAATARLLDEQGHEVVVLSRSGGDGSVALDVTDTASLRQATKGAEVIYNCAGPAYHRWPTDWPPIANALLDAAESSGAVLVTTGNLYGYGPVDGPLTEDLPLAGTGTKARVRIGMWRDASARHEAGRIRMTEARASDFFGPGVTGTGHLAQRLMPALLAGRAVRMIGNPDAPHSFTYVPDIARALVRLGADERAWGRAWHVPTAPPLSTREAVRQLCRLAGLPPAKVGRIPWWPLHLAGLVNPMLGELREVQYQFDRPFVLDSQAYTATFGEAPTPIDEALGATVEWWRARLGR</sequence>
<dbReference type="InterPro" id="IPR036291">
    <property type="entry name" value="NAD(P)-bd_dom_sf"/>
</dbReference>
<reference evidence="2 3" key="1">
    <citation type="submission" date="2020-08" db="EMBL/GenBank/DDBJ databases">
        <title>Sequencing the genomes of 1000 actinobacteria strains.</title>
        <authorList>
            <person name="Klenk H.-P."/>
        </authorList>
    </citation>
    <scope>NUCLEOTIDE SEQUENCE [LARGE SCALE GENOMIC DNA]</scope>
    <source>
        <strain evidence="2 3">DSM 44786</strain>
    </source>
</reference>
<evidence type="ECO:0000313" key="3">
    <source>
        <dbReference type="Proteomes" id="UP000573327"/>
    </source>
</evidence>
<comment type="caution">
    <text evidence="2">The sequence shown here is derived from an EMBL/GenBank/DDBJ whole genome shotgun (WGS) entry which is preliminary data.</text>
</comment>
<gene>
    <name evidence="2" type="ORF">F4556_000053</name>
</gene>
<dbReference type="RefSeq" id="WP_184910526.1">
    <property type="nucleotide sequence ID" value="NZ_JACHJR010000001.1"/>
</dbReference>
<dbReference type="EMBL" id="JACHJR010000001">
    <property type="protein sequence ID" value="MBB4944518.1"/>
    <property type="molecule type" value="Genomic_DNA"/>
</dbReference>
<dbReference type="Proteomes" id="UP000573327">
    <property type="component" value="Unassembled WGS sequence"/>
</dbReference>
<dbReference type="Pfam" id="PF01370">
    <property type="entry name" value="Epimerase"/>
    <property type="match status" value="1"/>
</dbReference>
<organism evidence="2 3">
    <name type="scientific">Kitasatospora gansuensis</name>
    <dbReference type="NCBI Taxonomy" id="258050"/>
    <lineage>
        <taxon>Bacteria</taxon>
        <taxon>Bacillati</taxon>
        <taxon>Actinomycetota</taxon>
        <taxon>Actinomycetes</taxon>
        <taxon>Kitasatosporales</taxon>
        <taxon>Streptomycetaceae</taxon>
        <taxon>Kitasatospora</taxon>
    </lineage>
</organism>
<feature type="domain" description="NAD-dependent epimerase/dehydratase" evidence="1">
    <location>
        <begin position="8"/>
        <end position="203"/>
    </location>
</feature>
<evidence type="ECO:0000313" key="2">
    <source>
        <dbReference type="EMBL" id="MBB4944518.1"/>
    </source>
</evidence>
<dbReference type="SUPFAM" id="SSF51735">
    <property type="entry name" value="NAD(P)-binding Rossmann-fold domains"/>
    <property type="match status" value="1"/>
</dbReference>
<evidence type="ECO:0000259" key="1">
    <source>
        <dbReference type="Pfam" id="PF01370"/>
    </source>
</evidence>
<proteinExistence type="predicted"/>
<name>A0A7W7WF34_9ACTN</name>
<keyword evidence="3" id="KW-1185">Reference proteome</keyword>
<accession>A0A7W7WF34</accession>
<protein>
    <submittedName>
        <fullName evidence="2">Nucleoside-diphosphate-sugar epimerase</fullName>
    </submittedName>
</protein>